<dbReference type="PRINTS" id="PR00625">
    <property type="entry name" value="JDOMAIN"/>
</dbReference>
<evidence type="ECO:0000313" key="2">
    <source>
        <dbReference type="EMBL" id="GMM36173.1"/>
    </source>
</evidence>
<comment type="caution">
    <text evidence="2">The sequence shown here is derived from an EMBL/GenBank/DDBJ whole genome shotgun (WGS) entry which is preliminary data.</text>
</comment>
<dbReference type="PANTHER" id="PTHR46620">
    <property type="entry name" value="J DOMAIN-CONTAINING PROTEIN SPF31"/>
    <property type="match status" value="1"/>
</dbReference>
<dbReference type="InterPro" id="IPR001623">
    <property type="entry name" value="DnaJ_domain"/>
</dbReference>
<dbReference type="EMBL" id="BTFZ01000011">
    <property type="protein sequence ID" value="GMM36173.1"/>
    <property type="molecule type" value="Genomic_DNA"/>
</dbReference>
<gene>
    <name evidence="2" type="ORF">DASC09_034980</name>
</gene>
<accession>A0AAV5QN13</accession>
<organism evidence="2 3">
    <name type="scientific">Saccharomycopsis crataegensis</name>
    <dbReference type="NCBI Taxonomy" id="43959"/>
    <lineage>
        <taxon>Eukaryota</taxon>
        <taxon>Fungi</taxon>
        <taxon>Dikarya</taxon>
        <taxon>Ascomycota</taxon>
        <taxon>Saccharomycotina</taxon>
        <taxon>Saccharomycetes</taxon>
        <taxon>Saccharomycopsidaceae</taxon>
        <taxon>Saccharomycopsis</taxon>
    </lineage>
</organism>
<reference evidence="2 3" key="1">
    <citation type="journal article" date="2023" name="Elife">
        <title>Identification of key yeast species and microbe-microbe interactions impacting larval growth of Drosophila in the wild.</title>
        <authorList>
            <person name="Mure A."/>
            <person name="Sugiura Y."/>
            <person name="Maeda R."/>
            <person name="Honda K."/>
            <person name="Sakurai N."/>
            <person name="Takahashi Y."/>
            <person name="Watada M."/>
            <person name="Katoh T."/>
            <person name="Gotoh A."/>
            <person name="Gotoh Y."/>
            <person name="Taniguchi I."/>
            <person name="Nakamura K."/>
            <person name="Hayashi T."/>
            <person name="Katayama T."/>
            <person name="Uemura T."/>
            <person name="Hattori Y."/>
        </authorList>
    </citation>
    <scope>NUCLEOTIDE SEQUENCE [LARGE SCALE GENOMIC DNA]</scope>
    <source>
        <strain evidence="2 3">SC-9</strain>
    </source>
</reference>
<dbReference type="GeneID" id="90074148"/>
<dbReference type="Proteomes" id="UP001360560">
    <property type="component" value="Unassembled WGS sequence"/>
</dbReference>
<dbReference type="PROSITE" id="PS50076">
    <property type="entry name" value="DNAJ_2"/>
    <property type="match status" value="1"/>
</dbReference>
<dbReference type="SUPFAM" id="SSF46565">
    <property type="entry name" value="Chaperone J-domain"/>
    <property type="match status" value="1"/>
</dbReference>
<keyword evidence="3" id="KW-1185">Reference proteome</keyword>
<proteinExistence type="predicted"/>
<protein>
    <recommendedName>
        <fullName evidence="1">J domain-containing protein</fullName>
    </recommendedName>
</protein>
<evidence type="ECO:0000259" key="1">
    <source>
        <dbReference type="PROSITE" id="PS50076"/>
    </source>
</evidence>
<feature type="domain" description="J" evidence="1">
    <location>
        <begin position="34"/>
        <end position="98"/>
    </location>
</feature>
<dbReference type="RefSeq" id="XP_064853169.1">
    <property type="nucleotide sequence ID" value="XM_064997097.1"/>
</dbReference>
<dbReference type="InterPro" id="IPR036869">
    <property type="entry name" value="J_dom_sf"/>
</dbReference>
<dbReference type="CDD" id="cd06257">
    <property type="entry name" value="DnaJ"/>
    <property type="match status" value="1"/>
</dbReference>
<dbReference type="AlphaFoldDB" id="A0AAV5QN13"/>
<dbReference type="PANTHER" id="PTHR46620:SF1">
    <property type="entry name" value="J DOMAIN-CONTAINING PROTEIN SPF31"/>
    <property type="match status" value="1"/>
</dbReference>
<dbReference type="Pfam" id="PF00226">
    <property type="entry name" value="DnaJ"/>
    <property type="match status" value="1"/>
</dbReference>
<sequence length="207" mass="24848">MSDVEDIEKTLAKEEAELIKDKEIDRILNCFKLDAYSILSLQPGCSPQDIKRTYRKKSLLIHPDKTSNPRAPDAFDSLKKAQAVLADDQQRGQLDEIFSDARRVLIREKKWSIDDDRLKSDDFLKEWRAKTKELLIEEEFLKRMEIKQKLAKDGEVKRRREEALEIKERKRKRDKEWEDHRDERVNNWQHYLKKSEKKKKKKKDLLV</sequence>
<dbReference type="SMART" id="SM00271">
    <property type="entry name" value="DnaJ"/>
    <property type="match status" value="1"/>
</dbReference>
<name>A0AAV5QN13_9ASCO</name>
<evidence type="ECO:0000313" key="3">
    <source>
        <dbReference type="Proteomes" id="UP001360560"/>
    </source>
</evidence>
<dbReference type="Gene3D" id="1.10.287.110">
    <property type="entry name" value="DnaJ domain"/>
    <property type="match status" value="1"/>
</dbReference>